<organism evidence="1 2">
    <name type="scientific">Paenibacillus naphthalenovorans</name>
    <dbReference type="NCBI Taxonomy" id="162209"/>
    <lineage>
        <taxon>Bacteria</taxon>
        <taxon>Bacillati</taxon>
        <taxon>Bacillota</taxon>
        <taxon>Bacilli</taxon>
        <taxon>Bacillales</taxon>
        <taxon>Paenibacillaceae</taxon>
        <taxon>Paenibacillus</taxon>
    </lineage>
</organism>
<dbReference type="STRING" id="162209.IJ22_44520"/>
<reference evidence="1 2" key="2">
    <citation type="journal article" date="2016" name="Genome Announc.">
        <title>Complete Genome Sequences of Two Interactive Moderate Thermophiles, Paenibacillus napthalenovorans 32O-Y and Paenibacillus sp. 32O-W.</title>
        <authorList>
            <person name="Butler R.R.III."/>
            <person name="Wang J."/>
            <person name="Stark B.C."/>
            <person name="Pombert J.F."/>
        </authorList>
    </citation>
    <scope>NUCLEOTIDE SEQUENCE [LARGE SCALE GENOMIC DNA]</scope>
    <source>
        <strain evidence="1 2">32O-Y</strain>
    </source>
</reference>
<protein>
    <submittedName>
        <fullName evidence="1">Uncharacterized protein</fullName>
    </submittedName>
</protein>
<dbReference type="PATRIC" id="fig|162209.4.peg.4700"/>
<gene>
    <name evidence="1" type="ORF">IJ22_44520</name>
</gene>
<dbReference type="RefSeq" id="WP_062410299.1">
    <property type="nucleotide sequence ID" value="NZ_BJCS01000013.1"/>
</dbReference>
<proteinExistence type="predicted"/>
<accession>A0A0U2L462</accession>
<dbReference type="EMBL" id="CP013652">
    <property type="protein sequence ID" value="ALS24738.1"/>
    <property type="molecule type" value="Genomic_DNA"/>
</dbReference>
<dbReference type="Proteomes" id="UP000061660">
    <property type="component" value="Chromosome"/>
</dbReference>
<name>A0A0U2L462_9BACL</name>
<dbReference type="KEGG" id="pnp:IJ22_44520"/>
<evidence type="ECO:0000313" key="2">
    <source>
        <dbReference type="Proteomes" id="UP000061660"/>
    </source>
</evidence>
<keyword evidence="2" id="KW-1185">Reference proteome</keyword>
<dbReference type="OrthoDB" id="2677607at2"/>
<dbReference type="AlphaFoldDB" id="A0A0U2L462"/>
<evidence type="ECO:0000313" key="1">
    <source>
        <dbReference type="EMBL" id="ALS24738.1"/>
    </source>
</evidence>
<sequence length="270" mass="30859">MWNRIKAGWTLAWQQPFAVFTLFIYNLIWGVALYKLIQSVVLPLLHRYPGSDLPVTASQLFWIEGHFQIMKTDLLEPFLWWGICLLGLRMLVHPLLNAGVYYSLQHRDMNAGYRFVEGIRKLSLPFFGLYFIQLALLLSPLYWLVPYTIELYGHQTSYISFGKALAPALAGYIAYWFVLQLVFLFLQIGKTDGRSAIYTLLFVIRHLPAIMLISLSVAGIALAVSAAVMAASFFWAGFLALIGLQAYRLVQMFIKVWAISTQYALWTEKA</sequence>
<reference evidence="2" key="1">
    <citation type="submission" date="2015-12" db="EMBL/GenBank/DDBJ databases">
        <title>Complete genome sequences of two moderately thermophilic Paenibacillus species.</title>
        <authorList>
            <person name="Butler R.III."/>
            <person name="Wang J."/>
            <person name="Stark B.C."/>
            <person name="Pombert J.-F."/>
        </authorList>
    </citation>
    <scope>NUCLEOTIDE SEQUENCE [LARGE SCALE GENOMIC DNA]</scope>
    <source>
        <strain evidence="2">32O-Y</strain>
    </source>
</reference>